<dbReference type="PROSITE" id="PS50893">
    <property type="entry name" value="ABC_TRANSPORTER_2"/>
    <property type="match status" value="2"/>
</dbReference>
<evidence type="ECO:0000313" key="6">
    <source>
        <dbReference type="EMBL" id="AOP52578.1"/>
    </source>
</evidence>
<dbReference type="OrthoDB" id="4008250at2"/>
<dbReference type="InterPro" id="IPR027417">
    <property type="entry name" value="P-loop_NTPase"/>
</dbReference>
<dbReference type="RefSeq" id="WP_009883209.1">
    <property type="nucleotide sequence ID" value="NZ_AAGP01000014.1"/>
</dbReference>
<dbReference type="FunFam" id="3.40.50.300:FF:000016">
    <property type="entry name" value="Oligopeptide ABC transporter ATP-binding component"/>
    <property type="match status" value="1"/>
</dbReference>
<dbReference type="CDD" id="cd03257">
    <property type="entry name" value="ABC_NikE_OppD_transporters"/>
    <property type="match status" value="2"/>
</dbReference>
<dbReference type="InterPro" id="IPR013563">
    <property type="entry name" value="Oligopep_ABC_C"/>
</dbReference>
<organism evidence="6 10">
    <name type="scientific">Brevibacterium aurantiacum</name>
    <dbReference type="NCBI Taxonomy" id="273384"/>
    <lineage>
        <taxon>Bacteria</taxon>
        <taxon>Bacillati</taxon>
        <taxon>Actinomycetota</taxon>
        <taxon>Actinomycetes</taxon>
        <taxon>Micrococcales</taxon>
        <taxon>Brevibacteriaceae</taxon>
        <taxon>Brevibacterium</taxon>
    </lineage>
</organism>
<dbReference type="PROSITE" id="PS00211">
    <property type="entry name" value="ABC_TRANSPORTER_1"/>
    <property type="match status" value="2"/>
</dbReference>
<evidence type="ECO:0000313" key="8">
    <source>
        <dbReference type="EMBL" id="PCC50658.1"/>
    </source>
</evidence>
<dbReference type="Pfam" id="PF00005">
    <property type="entry name" value="ABC_tran"/>
    <property type="match status" value="2"/>
</dbReference>
<protein>
    <submittedName>
        <fullName evidence="7">ABC transporter ATP-binding protein</fullName>
    </submittedName>
    <submittedName>
        <fullName evidence="6">Dipeptide transport ATP-binding protein DppD</fullName>
    </submittedName>
    <submittedName>
        <fullName evidence="9">Peptide/nickel transport system ATP-binding protein</fullName>
    </submittedName>
</protein>
<dbReference type="InterPro" id="IPR003439">
    <property type="entry name" value="ABC_transporter-like_ATP-bd"/>
</dbReference>
<dbReference type="Proteomes" id="UP000234327">
    <property type="component" value="Unassembled WGS sequence"/>
</dbReference>
<keyword evidence="2" id="KW-0813">Transport</keyword>
<dbReference type="Proteomes" id="UP000094793">
    <property type="component" value="Chromosome"/>
</dbReference>
<accession>A0A2H1IHA7</accession>
<evidence type="ECO:0000313" key="12">
    <source>
        <dbReference type="Proteomes" id="UP000217720"/>
    </source>
</evidence>
<dbReference type="NCBIfam" id="NF008453">
    <property type="entry name" value="PRK11308.1"/>
    <property type="match status" value="2"/>
</dbReference>
<reference evidence="10" key="2">
    <citation type="submission" date="2016-09" db="EMBL/GenBank/DDBJ databases">
        <title>Complete Genome Sequence of Brevibacterium linens SMQ-1335.</title>
        <authorList>
            <person name="de Melo A.G."/>
            <person name="Labrie S.J."/>
            <person name="Dumaresq J."/>
            <person name="Roberts R.J."/>
            <person name="Tremblay D.M."/>
            <person name="Moineau S."/>
        </authorList>
    </citation>
    <scope>NUCLEOTIDE SEQUENCE [LARGE SCALE GENOMIC DNA]</scope>
    <source>
        <strain evidence="10">SMQ-1335</strain>
    </source>
</reference>
<dbReference type="PANTHER" id="PTHR43776:SF7">
    <property type="entry name" value="D,D-DIPEPTIDE TRANSPORT ATP-BINDING PROTEIN DDPF-RELATED"/>
    <property type="match status" value="1"/>
</dbReference>
<feature type="domain" description="ABC transporter" evidence="5">
    <location>
        <begin position="8"/>
        <end position="256"/>
    </location>
</feature>
<reference evidence="9 13" key="4">
    <citation type="submission" date="2017-03" db="EMBL/GenBank/DDBJ databases">
        <authorList>
            <person name="Afonso C.L."/>
            <person name="Miller P.J."/>
            <person name="Scott M.A."/>
            <person name="Spackman E."/>
            <person name="Goraichik I."/>
            <person name="Dimitrov K.M."/>
            <person name="Suarez D.L."/>
            <person name="Swayne D.E."/>
        </authorList>
    </citation>
    <scope>NUCLEOTIDE SEQUENCE [LARGE SCALE GENOMIC DNA]</scope>
    <source>
        <strain evidence="9">6</strain>
        <strain evidence="13">6(3)</strain>
    </source>
</reference>
<dbReference type="GO" id="GO:0055085">
    <property type="term" value="P:transmembrane transport"/>
    <property type="evidence" value="ECO:0007669"/>
    <property type="project" value="UniProtKB-ARBA"/>
</dbReference>
<accession>A0A2A3ZGH3</accession>
<dbReference type="EMBL" id="FXYZ01000004">
    <property type="protein sequence ID" value="SMX74531.1"/>
    <property type="molecule type" value="Genomic_DNA"/>
</dbReference>
<dbReference type="SMART" id="SM00382">
    <property type="entry name" value="AAA"/>
    <property type="match status" value="2"/>
</dbReference>
<feature type="domain" description="ABC transporter" evidence="5">
    <location>
        <begin position="284"/>
        <end position="532"/>
    </location>
</feature>
<evidence type="ECO:0000313" key="13">
    <source>
        <dbReference type="Proteomes" id="UP000234327"/>
    </source>
</evidence>
<dbReference type="EMBL" id="CP017150">
    <property type="protein sequence ID" value="AOP52578.1"/>
    <property type="molecule type" value="Genomic_DNA"/>
</dbReference>
<dbReference type="EMBL" id="NRGP01000014">
    <property type="protein sequence ID" value="PCC46474.1"/>
    <property type="molecule type" value="Genomic_DNA"/>
</dbReference>
<evidence type="ECO:0000313" key="10">
    <source>
        <dbReference type="Proteomes" id="UP000094793"/>
    </source>
</evidence>
<evidence type="ECO:0000313" key="11">
    <source>
        <dbReference type="Proteomes" id="UP000217564"/>
    </source>
</evidence>
<dbReference type="eggNOG" id="COG4172">
    <property type="taxonomic scope" value="Bacteria"/>
</dbReference>
<sequence>MTESAPLLSVQDLSVAYSQSSAPAVDGVTFAVRAGSMTAVVGESGSGKSTTANAAIGLLPESAQITTGHIHLGEVDLGGLGTSGWRGIRGSQIGYVPQDPGSSLNPLQTIGKSVAEALRIHKRADRKSARAQVIELLTRVGIDRPQMRADQFPHELSGGMRQRVLIASAIALRPRLLIADEPTSALDVTVQKQVLDLLDELRAETEMGVLFITHDLAVAGERADEVVVMQSGRVVEAGPAAQIFSRPATDYTSRLLADAPALKTKTHRQATTTAALAEAQAPFVSVEGLTQVYARNDDQVIGIDDVSLHVERGTTHGIVGESGSGKTTTGKALAGFLTPQSGRIRVGNFDTDDSLRGRAERARLRDFRRTVQLVHQNPYSALDPKHTIGQILTEPLRNFRIGSRNSRPTLVAEALERVALPTEFGERRPAELSGGQLQRVAIARALIAGPELVVFDEAVSALDVTVQAQILTLLDDLQSDLGLTYVFISHDLAVVRQIADTVSVMSQGRLVENGPTEDLFARPQTQYTRTLLDAIPRPVMLHGNGDSAASTPTLLTAAES</sequence>
<dbReference type="AlphaFoldDB" id="A0A1D7W1M3"/>
<gene>
    <name evidence="9" type="ORF">BAURA63_01205</name>
    <name evidence="6" type="ORF">BLSMQ_0866</name>
    <name evidence="8" type="ORF">CIK62_07030</name>
    <name evidence="7" type="ORF">CIK64_10400</name>
</gene>
<dbReference type="GO" id="GO:0005524">
    <property type="term" value="F:ATP binding"/>
    <property type="evidence" value="ECO:0007669"/>
    <property type="project" value="UniProtKB-KW"/>
</dbReference>
<accession>A0A1D7W1M3</accession>
<keyword evidence="4 6" id="KW-0067">ATP-binding</keyword>
<evidence type="ECO:0000313" key="7">
    <source>
        <dbReference type="EMBL" id="PCC46474.1"/>
    </source>
</evidence>
<dbReference type="GO" id="GO:0015833">
    <property type="term" value="P:peptide transport"/>
    <property type="evidence" value="ECO:0007669"/>
    <property type="project" value="InterPro"/>
</dbReference>
<evidence type="ECO:0000256" key="3">
    <source>
        <dbReference type="ARBA" id="ARBA00022741"/>
    </source>
</evidence>
<dbReference type="SUPFAM" id="SSF52540">
    <property type="entry name" value="P-loop containing nucleoside triphosphate hydrolases"/>
    <property type="match status" value="2"/>
</dbReference>
<evidence type="ECO:0000256" key="1">
    <source>
        <dbReference type="ARBA" id="ARBA00005417"/>
    </source>
</evidence>
<dbReference type="EMBL" id="NRGO01000007">
    <property type="protein sequence ID" value="PCC50658.1"/>
    <property type="molecule type" value="Genomic_DNA"/>
</dbReference>
<dbReference type="Pfam" id="PF08352">
    <property type="entry name" value="oligo_HPY"/>
    <property type="match status" value="2"/>
</dbReference>
<reference evidence="11 12" key="3">
    <citation type="journal article" date="2017" name="Elife">
        <title>Extensive horizontal gene transfer in cheese-associated bacteria.</title>
        <authorList>
            <person name="Bonham K.S."/>
            <person name="Wolfe B.E."/>
            <person name="Dutton R.J."/>
        </authorList>
    </citation>
    <scope>NUCLEOTIDE SEQUENCE [LARGE SCALE GENOMIC DNA]</scope>
    <source>
        <strain evidence="8 12">900_6</strain>
        <strain evidence="7 11">947_7</strain>
    </source>
</reference>
<comment type="similarity">
    <text evidence="1">Belongs to the ABC transporter superfamily.</text>
</comment>
<name>A0A1D7W1M3_BREAU</name>
<dbReference type="InterPro" id="IPR050319">
    <property type="entry name" value="ABC_transp_ATP-bind"/>
</dbReference>
<dbReference type="InterPro" id="IPR017871">
    <property type="entry name" value="ABC_transporter-like_CS"/>
</dbReference>
<dbReference type="GO" id="GO:0016887">
    <property type="term" value="F:ATP hydrolysis activity"/>
    <property type="evidence" value="ECO:0007669"/>
    <property type="project" value="InterPro"/>
</dbReference>
<dbReference type="InterPro" id="IPR003593">
    <property type="entry name" value="AAA+_ATPase"/>
</dbReference>
<dbReference type="Gene3D" id="3.40.50.300">
    <property type="entry name" value="P-loop containing nucleotide triphosphate hydrolases"/>
    <property type="match status" value="2"/>
</dbReference>
<evidence type="ECO:0000259" key="5">
    <source>
        <dbReference type="PROSITE" id="PS50893"/>
    </source>
</evidence>
<dbReference type="PATRIC" id="fig|1703.10.peg.890"/>
<dbReference type="KEGG" id="blin:BLSMQ_0866"/>
<proteinExistence type="inferred from homology"/>
<evidence type="ECO:0000256" key="4">
    <source>
        <dbReference type="ARBA" id="ARBA00022840"/>
    </source>
</evidence>
<dbReference type="PANTHER" id="PTHR43776">
    <property type="entry name" value="TRANSPORT ATP-BINDING PROTEIN"/>
    <property type="match status" value="1"/>
</dbReference>
<evidence type="ECO:0000256" key="2">
    <source>
        <dbReference type="ARBA" id="ARBA00022448"/>
    </source>
</evidence>
<keyword evidence="3" id="KW-0547">Nucleotide-binding</keyword>
<evidence type="ECO:0000313" key="9">
    <source>
        <dbReference type="EMBL" id="SMX74531.1"/>
    </source>
</evidence>
<dbReference type="NCBIfam" id="NF007739">
    <property type="entry name" value="PRK10419.1"/>
    <property type="match status" value="2"/>
</dbReference>
<reference evidence="6" key="1">
    <citation type="submission" date="2016-09" db="EMBL/GenBank/DDBJ databases">
        <title>Complete Genome Sequence of Brevibacterium aurantiacum SMQ-1335.</title>
        <authorList>
            <person name="de Melo A.G."/>
            <person name="Labrie S.J."/>
            <person name="Dumaresq J."/>
            <person name="Roberts R.J."/>
            <person name="Tremblay D.M."/>
            <person name="Moineau S."/>
        </authorList>
    </citation>
    <scope>NUCLEOTIDE SEQUENCE</scope>
    <source>
        <strain evidence="6">SMQ-1335</strain>
    </source>
</reference>
<dbReference type="Proteomes" id="UP000217564">
    <property type="component" value="Unassembled WGS sequence"/>
</dbReference>
<dbReference type="Proteomes" id="UP000217720">
    <property type="component" value="Unassembled WGS sequence"/>
</dbReference>